<dbReference type="RefSeq" id="WP_208112303.1">
    <property type="nucleotide sequence ID" value="NZ_SNYC01000003.1"/>
</dbReference>
<proteinExistence type="predicted"/>
<sequence>MKTITISAALLMLSSMAFGQQSKRTVLPSDVQVRLAVMAAPTEDRAKATVYGYTPEGKFILLREGTNDMICLAPNPKQAGLFVYAYPKRLDPFMARGRELTLAGKGTKEKNDAREAEIKSGKLIFPQDPTVLYGYWGDEKNLDPATGEIKNALRRYVVYVPYATGESTGLPTLPSVPGMPWLMNGGTYKAHIMLNPESMGHEHGM</sequence>
<keyword evidence="3" id="KW-1185">Reference proteome</keyword>
<protein>
    <submittedName>
        <fullName evidence="2">Uncharacterized protein</fullName>
    </submittedName>
</protein>
<keyword evidence="1" id="KW-0732">Signal</keyword>
<dbReference type="Proteomes" id="UP000295620">
    <property type="component" value="Unassembled WGS sequence"/>
</dbReference>
<feature type="chain" id="PRO_5020313457" evidence="1">
    <location>
        <begin position="20"/>
        <end position="205"/>
    </location>
</feature>
<evidence type="ECO:0000313" key="3">
    <source>
        <dbReference type="Proteomes" id="UP000295620"/>
    </source>
</evidence>
<organism evidence="2 3">
    <name type="scientific">Pedobacter metabolipauper</name>
    <dbReference type="NCBI Taxonomy" id="425513"/>
    <lineage>
        <taxon>Bacteria</taxon>
        <taxon>Pseudomonadati</taxon>
        <taxon>Bacteroidota</taxon>
        <taxon>Sphingobacteriia</taxon>
        <taxon>Sphingobacteriales</taxon>
        <taxon>Sphingobacteriaceae</taxon>
        <taxon>Pedobacter</taxon>
    </lineage>
</organism>
<feature type="signal peptide" evidence="1">
    <location>
        <begin position="1"/>
        <end position="19"/>
    </location>
</feature>
<name>A0A4R6T2T1_9SPHI</name>
<accession>A0A4R6T2T1</accession>
<reference evidence="2 3" key="1">
    <citation type="submission" date="2019-03" db="EMBL/GenBank/DDBJ databases">
        <title>Genomic Encyclopedia of Archaeal and Bacterial Type Strains, Phase II (KMG-II): from individual species to whole genera.</title>
        <authorList>
            <person name="Goeker M."/>
        </authorList>
    </citation>
    <scope>NUCLEOTIDE SEQUENCE [LARGE SCALE GENOMIC DNA]</scope>
    <source>
        <strain evidence="2 3">DSM 19035</strain>
    </source>
</reference>
<comment type="caution">
    <text evidence="2">The sequence shown here is derived from an EMBL/GenBank/DDBJ whole genome shotgun (WGS) entry which is preliminary data.</text>
</comment>
<dbReference type="AlphaFoldDB" id="A0A4R6T2T1"/>
<evidence type="ECO:0000256" key="1">
    <source>
        <dbReference type="SAM" id="SignalP"/>
    </source>
</evidence>
<evidence type="ECO:0000313" key="2">
    <source>
        <dbReference type="EMBL" id="TDQ12038.1"/>
    </source>
</evidence>
<dbReference type="EMBL" id="SNYC01000003">
    <property type="protein sequence ID" value="TDQ12038.1"/>
    <property type="molecule type" value="Genomic_DNA"/>
</dbReference>
<gene>
    <name evidence="2" type="ORF">ATK78_1169</name>
</gene>